<dbReference type="Proteomes" id="UP000240424">
    <property type="component" value="Unassembled WGS sequence"/>
</dbReference>
<protein>
    <submittedName>
        <fullName evidence="1">Short chain dehydrogenase</fullName>
    </submittedName>
</protein>
<reference evidence="1 2" key="1">
    <citation type="submission" date="2017-01" db="EMBL/GenBank/DDBJ databases">
        <authorList>
            <consortium name="Urmite Genomes"/>
        </authorList>
    </citation>
    <scope>NUCLEOTIDE SEQUENCE [LARGE SCALE GENOMIC DNA]</scope>
    <source>
        <strain evidence="1 2">AB215</strain>
    </source>
</reference>
<name>A0A2U3PG48_9MYCO</name>
<organism evidence="1 2">
    <name type="scientific">Mycobacterium numidiamassiliense</name>
    <dbReference type="NCBI Taxonomy" id="1841861"/>
    <lineage>
        <taxon>Bacteria</taxon>
        <taxon>Bacillati</taxon>
        <taxon>Actinomycetota</taxon>
        <taxon>Actinomycetes</taxon>
        <taxon>Mycobacteriales</taxon>
        <taxon>Mycobacteriaceae</taxon>
        <taxon>Mycobacterium</taxon>
    </lineage>
</organism>
<dbReference type="EMBL" id="FUEZ01000004">
    <property type="protein sequence ID" value="SPM42754.1"/>
    <property type="molecule type" value="Genomic_DNA"/>
</dbReference>
<gene>
    <name evidence="1" type="ORF">MNAB215_4974</name>
</gene>
<evidence type="ECO:0000313" key="2">
    <source>
        <dbReference type="Proteomes" id="UP000240424"/>
    </source>
</evidence>
<dbReference type="AlphaFoldDB" id="A0A2U3PG48"/>
<proteinExistence type="predicted"/>
<accession>A0A2U3PG48</accession>
<keyword evidence="2" id="KW-1185">Reference proteome</keyword>
<sequence>MVKPSLSLEVPDLSGRFAVVTGANSGLGFG</sequence>
<evidence type="ECO:0000313" key="1">
    <source>
        <dbReference type="EMBL" id="SPM42754.1"/>
    </source>
</evidence>